<name>A0A849XKJ3_9FIRM</name>
<proteinExistence type="inferred from homology"/>
<dbReference type="PANTHER" id="PTHR43673:SF10">
    <property type="entry name" value="NADH DEHYDROGENASE_NAD(P)H NITROREDUCTASE XCC3605-RELATED"/>
    <property type="match status" value="1"/>
</dbReference>
<dbReference type="Gene3D" id="3.40.109.10">
    <property type="entry name" value="NADH Oxidase"/>
    <property type="match status" value="1"/>
</dbReference>
<organism evidence="4 5">
    <name type="scientific">Coprococcus comes</name>
    <dbReference type="NCBI Taxonomy" id="410072"/>
    <lineage>
        <taxon>Bacteria</taxon>
        <taxon>Bacillati</taxon>
        <taxon>Bacillota</taxon>
        <taxon>Clostridia</taxon>
        <taxon>Lachnospirales</taxon>
        <taxon>Lachnospiraceae</taxon>
        <taxon>Coprococcus</taxon>
    </lineage>
</organism>
<dbReference type="CDD" id="cd02062">
    <property type="entry name" value="Nitro_FMN_reductase"/>
    <property type="match status" value="1"/>
</dbReference>
<dbReference type="InterPro" id="IPR029479">
    <property type="entry name" value="Nitroreductase"/>
</dbReference>
<dbReference type="PANTHER" id="PTHR43673">
    <property type="entry name" value="NAD(P)H NITROREDUCTASE YDGI-RELATED"/>
    <property type="match status" value="1"/>
</dbReference>
<reference evidence="4 5" key="1">
    <citation type="submission" date="2020-04" db="EMBL/GenBank/DDBJ databases">
        <authorList>
            <person name="Pieper L."/>
        </authorList>
    </citation>
    <scope>NUCLEOTIDE SEQUENCE [LARGE SCALE GENOMIC DNA]</scope>
    <source>
        <strain evidence="4 5">F22</strain>
    </source>
</reference>
<dbReference type="EMBL" id="JABWDC010000001">
    <property type="protein sequence ID" value="NUN85107.1"/>
    <property type="molecule type" value="Genomic_DNA"/>
</dbReference>
<gene>
    <name evidence="4" type="ORF">HUU93_00575</name>
</gene>
<reference evidence="4 5" key="2">
    <citation type="submission" date="2020-07" db="EMBL/GenBank/DDBJ databases">
        <title>Bacterial metabolism rescues the inhibition of intestinal drug absorption by food and drug additives.</title>
        <authorList>
            <person name="Zou L."/>
            <person name="Spanogiannopoulos P."/>
            <person name="Chien H.-C."/>
            <person name="Pieper L.M."/>
            <person name="Cai W."/>
            <person name="Khuri N."/>
            <person name="Pottel J."/>
            <person name="Vora B."/>
            <person name="Ni Z."/>
            <person name="Tsakalozou E."/>
            <person name="Zhang W."/>
            <person name="Shoichet B.K."/>
            <person name="Giacomini K.M."/>
            <person name="Turnbaugh P.J."/>
        </authorList>
    </citation>
    <scope>NUCLEOTIDE SEQUENCE [LARGE SCALE GENOMIC DNA]</scope>
    <source>
        <strain evidence="4 5">F22</strain>
    </source>
</reference>
<sequence>MLKDLLKACRSYRGYDESYRFTEEELMELVDHTRYAASSMNIQPLKFYLAWEKEEVDRIQPLTGWAKQMPEMELPHKGMCPTAFIIICQDLSVDDRLARFHRDVGIVAQTILLAAAEKGLGGCMIGSYGAKPVKECLHLPKNLMPMLIVALGKPAEKIVLTEIEDGEDFKYYRDENDVHYVPKRQLKDIVVTEEKLR</sequence>
<evidence type="ECO:0000313" key="4">
    <source>
        <dbReference type="EMBL" id="NUN85107.1"/>
    </source>
</evidence>
<dbReference type="AlphaFoldDB" id="A0A849XKJ3"/>
<accession>A0A849XKJ3</accession>
<dbReference type="Gene3D" id="2.20.180.10">
    <property type="entry name" value="putative fmn-dependent nitroreductase like domains"/>
    <property type="match status" value="1"/>
</dbReference>
<evidence type="ECO:0000256" key="1">
    <source>
        <dbReference type="ARBA" id="ARBA00007118"/>
    </source>
</evidence>
<protein>
    <submittedName>
        <fullName evidence="4">Nitroreductase family protein</fullName>
    </submittedName>
</protein>
<comment type="caution">
    <text evidence="4">The sequence shown here is derived from an EMBL/GenBank/DDBJ whole genome shotgun (WGS) entry which is preliminary data.</text>
</comment>
<dbReference type="Pfam" id="PF00881">
    <property type="entry name" value="Nitroreductase"/>
    <property type="match status" value="1"/>
</dbReference>
<evidence type="ECO:0000313" key="5">
    <source>
        <dbReference type="Proteomes" id="UP000554488"/>
    </source>
</evidence>
<comment type="similarity">
    <text evidence="1">Belongs to the nitroreductase family.</text>
</comment>
<dbReference type="Proteomes" id="UP000554488">
    <property type="component" value="Unassembled WGS sequence"/>
</dbReference>
<dbReference type="SUPFAM" id="SSF55469">
    <property type="entry name" value="FMN-dependent nitroreductase-like"/>
    <property type="match status" value="1"/>
</dbReference>
<dbReference type="RefSeq" id="WP_175305137.1">
    <property type="nucleotide sequence ID" value="NZ_JABWDC010000001.1"/>
</dbReference>
<dbReference type="InterPro" id="IPR000415">
    <property type="entry name" value="Nitroreductase-like"/>
</dbReference>
<dbReference type="InterPro" id="IPR023312">
    <property type="entry name" value="Put_nitroreductase_C_bac"/>
</dbReference>
<evidence type="ECO:0000256" key="2">
    <source>
        <dbReference type="ARBA" id="ARBA00023002"/>
    </source>
</evidence>
<keyword evidence="2" id="KW-0560">Oxidoreductase</keyword>
<dbReference type="GO" id="GO:0016491">
    <property type="term" value="F:oxidoreductase activity"/>
    <property type="evidence" value="ECO:0007669"/>
    <property type="project" value="UniProtKB-KW"/>
</dbReference>
<evidence type="ECO:0000259" key="3">
    <source>
        <dbReference type="Pfam" id="PF00881"/>
    </source>
</evidence>
<feature type="domain" description="Nitroreductase" evidence="3">
    <location>
        <begin position="10"/>
        <end position="153"/>
    </location>
</feature>